<keyword evidence="1" id="KW-0812">Transmembrane</keyword>
<evidence type="ECO:0000313" key="2">
    <source>
        <dbReference type="EMBL" id="HIU44121.1"/>
    </source>
</evidence>
<dbReference type="EMBL" id="DVMR01000057">
    <property type="protein sequence ID" value="HIU44121.1"/>
    <property type="molecule type" value="Genomic_DNA"/>
</dbReference>
<keyword evidence="1" id="KW-0472">Membrane</keyword>
<evidence type="ECO:0000256" key="1">
    <source>
        <dbReference type="SAM" id="Phobius"/>
    </source>
</evidence>
<sequence>MKNRLVLVPVAAVLLLLVGIAARHDLMLRTAVVCVGILVTLAGMGIAAARKSSRKYLLELAVILAAYVLYAGTGFQTTDLGAFLPEDCTVQRVDITVRETGEHVIWTPGGEASLSEDNGQTALTGGSAEDVRQQAGGIVMCSYWRPGFVESAAASAVSIDLTSGGETCRVSLSQDENAQYSLSVQWESDETAEQSDWLLFADPMSLLPPDVAALLS</sequence>
<reference evidence="2" key="1">
    <citation type="submission" date="2020-10" db="EMBL/GenBank/DDBJ databases">
        <authorList>
            <person name="Gilroy R."/>
        </authorList>
    </citation>
    <scope>NUCLEOTIDE SEQUENCE</scope>
    <source>
        <strain evidence="2">CHK191-8634</strain>
    </source>
</reference>
<protein>
    <submittedName>
        <fullName evidence="2">Uncharacterized protein</fullName>
    </submittedName>
</protein>
<comment type="caution">
    <text evidence="2">The sequence shown here is derived from an EMBL/GenBank/DDBJ whole genome shotgun (WGS) entry which is preliminary data.</text>
</comment>
<dbReference type="AlphaFoldDB" id="A0A9D1IWS9"/>
<proteinExistence type="predicted"/>
<organism evidence="2 3">
    <name type="scientific">Candidatus Ventrousia excrementavium</name>
    <dbReference type="NCBI Taxonomy" id="2840961"/>
    <lineage>
        <taxon>Bacteria</taxon>
        <taxon>Bacillati</taxon>
        <taxon>Bacillota</taxon>
        <taxon>Clostridia</taxon>
        <taxon>Eubacteriales</taxon>
        <taxon>Clostridiaceae</taxon>
        <taxon>Clostridiaceae incertae sedis</taxon>
        <taxon>Candidatus Ventrousia</taxon>
    </lineage>
</organism>
<reference evidence="2" key="2">
    <citation type="journal article" date="2021" name="PeerJ">
        <title>Extensive microbial diversity within the chicken gut microbiome revealed by metagenomics and culture.</title>
        <authorList>
            <person name="Gilroy R."/>
            <person name="Ravi A."/>
            <person name="Getino M."/>
            <person name="Pursley I."/>
            <person name="Horton D.L."/>
            <person name="Alikhan N.F."/>
            <person name="Baker D."/>
            <person name="Gharbi K."/>
            <person name="Hall N."/>
            <person name="Watson M."/>
            <person name="Adriaenssens E.M."/>
            <person name="Foster-Nyarko E."/>
            <person name="Jarju S."/>
            <person name="Secka A."/>
            <person name="Antonio M."/>
            <person name="Oren A."/>
            <person name="Chaudhuri R.R."/>
            <person name="La Ragione R."/>
            <person name="Hildebrand F."/>
            <person name="Pallen M.J."/>
        </authorList>
    </citation>
    <scope>NUCLEOTIDE SEQUENCE</scope>
    <source>
        <strain evidence="2">CHK191-8634</strain>
    </source>
</reference>
<name>A0A9D1IWS9_9CLOT</name>
<keyword evidence="1" id="KW-1133">Transmembrane helix</keyword>
<dbReference type="Proteomes" id="UP000824073">
    <property type="component" value="Unassembled WGS sequence"/>
</dbReference>
<gene>
    <name evidence="2" type="ORF">IAB67_07495</name>
</gene>
<feature type="transmembrane region" description="Helical" evidence="1">
    <location>
        <begin position="31"/>
        <end position="49"/>
    </location>
</feature>
<evidence type="ECO:0000313" key="3">
    <source>
        <dbReference type="Proteomes" id="UP000824073"/>
    </source>
</evidence>
<feature type="transmembrane region" description="Helical" evidence="1">
    <location>
        <begin position="56"/>
        <end position="75"/>
    </location>
</feature>
<accession>A0A9D1IWS9</accession>